<reference evidence="9" key="2">
    <citation type="submission" date="2017-05" db="UniProtKB">
        <authorList>
            <consortium name="EnsemblMetazoa"/>
        </authorList>
    </citation>
    <scope>IDENTIFICATION</scope>
</reference>
<organism evidence="9">
    <name type="scientific">Amphimedon queenslandica</name>
    <name type="common">Sponge</name>
    <dbReference type="NCBI Taxonomy" id="400682"/>
    <lineage>
        <taxon>Eukaryota</taxon>
        <taxon>Metazoa</taxon>
        <taxon>Porifera</taxon>
        <taxon>Demospongiae</taxon>
        <taxon>Heteroscleromorpha</taxon>
        <taxon>Haplosclerida</taxon>
        <taxon>Niphatidae</taxon>
        <taxon>Amphimedon</taxon>
    </lineage>
</organism>
<dbReference type="InterPro" id="IPR001611">
    <property type="entry name" value="Leu-rich_rpt"/>
</dbReference>
<dbReference type="FunCoup" id="A0A1X7UWN1">
    <property type="interactions" value="365"/>
</dbReference>
<evidence type="ECO:0000256" key="5">
    <source>
        <dbReference type="SAM" id="MobiDB-lite"/>
    </source>
</evidence>
<evidence type="ECO:0000259" key="6">
    <source>
        <dbReference type="Pfam" id="PF23142"/>
    </source>
</evidence>
<dbReference type="PANTHER" id="PTHR15454:SF69">
    <property type="entry name" value="SERINE_THREONINE-PROTEIN KINASE 11-INTERACTING PROTEIN"/>
    <property type="match status" value="1"/>
</dbReference>
<feature type="compositionally biased region" description="Low complexity" evidence="5">
    <location>
        <begin position="936"/>
        <end position="946"/>
    </location>
</feature>
<dbReference type="Proteomes" id="UP000007879">
    <property type="component" value="Unassembled WGS sequence"/>
</dbReference>
<dbReference type="eggNOG" id="KOG1859">
    <property type="taxonomic scope" value="Eukaryota"/>
</dbReference>
<feature type="domain" description="STK11-interacting protein C-terminal PH" evidence="8">
    <location>
        <begin position="1333"/>
        <end position="1473"/>
    </location>
</feature>
<dbReference type="InParanoid" id="A0A1X7UWN1"/>
<feature type="compositionally biased region" description="Basic and acidic residues" evidence="5">
    <location>
        <begin position="1033"/>
        <end position="1042"/>
    </location>
</feature>
<feature type="compositionally biased region" description="Pro residues" evidence="5">
    <location>
        <begin position="848"/>
        <end position="859"/>
    </location>
</feature>
<keyword evidence="3" id="KW-0433">Leucine-rich repeat</keyword>
<evidence type="ECO:0000256" key="4">
    <source>
        <dbReference type="ARBA" id="ARBA00022737"/>
    </source>
</evidence>
<accession>A0A1X7UWN1</accession>
<evidence type="ECO:0000259" key="7">
    <source>
        <dbReference type="Pfam" id="PF25357"/>
    </source>
</evidence>
<feature type="compositionally biased region" description="Low complexity" evidence="5">
    <location>
        <begin position="1113"/>
        <end position="1124"/>
    </location>
</feature>
<dbReference type="Pfam" id="PF25357">
    <property type="entry name" value="PH_S11IP"/>
    <property type="match status" value="1"/>
</dbReference>
<keyword evidence="2" id="KW-0963">Cytoplasm</keyword>
<feature type="compositionally biased region" description="Basic residues" evidence="5">
    <location>
        <begin position="431"/>
        <end position="443"/>
    </location>
</feature>
<feature type="region of interest" description="Disordered" evidence="5">
    <location>
        <begin position="781"/>
        <end position="874"/>
    </location>
</feature>
<dbReference type="EnsemblMetazoa" id="Aqu2.1.32081_001">
    <property type="protein sequence ID" value="Aqu2.1.32081_001"/>
    <property type="gene ID" value="Aqu2.1.32081"/>
</dbReference>
<protein>
    <recommendedName>
        <fullName evidence="11">Serine/threonine-protein kinase 11-interacting protein</fullName>
    </recommendedName>
</protein>
<evidence type="ECO:0000256" key="1">
    <source>
        <dbReference type="ARBA" id="ARBA00004496"/>
    </source>
</evidence>
<feature type="compositionally biased region" description="Basic residues" evidence="5">
    <location>
        <begin position="1125"/>
        <end position="1138"/>
    </location>
</feature>
<evidence type="ECO:0000256" key="2">
    <source>
        <dbReference type="ARBA" id="ARBA00022490"/>
    </source>
</evidence>
<dbReference type="KEGG" id="aqu:100633850"/>
<name>A0A1X7UWN1_AMPQE</name>
<keyword evidence="4" id="KW-0677">Repeat</keyword>
<feature type="compositionally biased region" description="Polar residues" evidence="5">
    <location>
        <begin position="917"/>
        <end position="929"/>
    </location>
</feature>
<dbReference type="Gene3D" id="3.80.10.10">
    <property type="entry name" value="Ribonuclease Inhibitor"/>
    <property type="match status" value="2"/>
</dbReference>
<dbReference type="InterPro" id="IPR057676">
    <property type="entry name" value="PH_S11IP_C"/>
</dbReference>
<feature type="compositionally biased region" description="Basic and acidic residues" evidence="5">
    <location>
        <begin position="977"/>
        <end position="992"/>
    </location>
</feature>
<feature type="compositionally biased region" description="Polar residues" evidence="5">
    <location>
        <begin position="789"/>
        <end position="814"/>
    </location>
</feature>
<feature type="region of interest" description="Disordered" evidence="5">
    <location>
        <begin position="496"/>
        <end position="563"/>
    </location>
</feature>
<dbReference type="GO" id="GO:0005737">
    <property type="term" value="C:cytoplasm"/>
    <property type="evidence" value="ECO:0007669"/>
    <property type="project" value="UniProtKB-SubCell"/>
</dbReference>
<evidence type="ECO:0000313" key="10">
    <source>
        <dbReference type="Proteomes" id="UP000007879"/>
    </source>
</evidence>
<evidence type="ECO:0000256" key="3">
    <source>
        <dbReference type="ARBA" id="ARBA00022614"/>
    </source>
</evidence>
<dbReference type="OrthoDB" id="7451790at2759"/>
<feature type="compositionally biased region" description="Basic and acidic residues" evidence="5">
    <location>
        <begin position="1094"/>
        <end position="1107"/>
    </location>
</feature>
<dbReference type="Pfam" id="PF23142">
    <property type="entry name" value="PH_PLEKHM2"/>
    <property type="match status" value="1"/>
</dbReference>
<comment type="subcellular location">
    <subcellularLocation>
        <location evidence="1">Cytoplasm</location>
    </subcellularLocation>
</comment>
<dbReference type="InterPro" id="IPR057292">
    <property type="entry name" value="PH_S11IP"/>
</dbReference>
<dbReference type="EnsemblMetazoa" id="XM_011405576.2">
    <property type="protein sequence ID" value="XP_011403878.2"/>
    <property type="gene ID" value="LOC100633850"/>
</dbReference>
<dbReference type="PANTHER" id="PTHR15454">
    <property type="entry name" value="NISCHARIN RELATED"/>
    <property type="match status" value="1"/>
</dbReference>
<gene>
    <name evidence="9" type="primary">100633850</name>
</gene>
<feature type="region of interest" description="Disordered" evidence="5">
    <location>
        <begin position="347"/>
        <end position="443"/>
    </location>
</feature>
<feature type="compositionally biased region" description="Polar residues" evidence="5">
    <location>
        <begin position="947"/>
        <end position="958"/>
    </location>
</feature>
<evidence type="ECO:0000259" key="8">
    <source>
        <dbReference type="Pfam" id="PF25624"/>
    </source>
</evidence>
<dbReference type="PROSITE" id="PS51450">
    <property type="entry name" value="LRR"/>
    <property type="match status" value="3"/>
</dbReference>
<sequence>MSASGSIGDKYVTELKELFRARGVQLYNGEHSLSLTSACLHYIEKKLQSLLDDSKTTSRSQKLTDLQYLHDCLAKVHSLKLISDRKHTVAPSLVDIDISVFRSAQCLVLRRIPLYSLNNLQKLRQQLRVLVIQRSNLSTLEELLIKCGRDNARAFAWTSLRELDLSFNYIKLLGESLQYLPEVESLNVSSNHIGGSGCESSCGSINSSNSDRQNGLEALTGVQYIDKAKTLHLGFNQLTCVPEFGDRAKYNLTKLILRNNLLKDIIGLEVLDSLVELDICENLISKMEGLKPLLNLHHLSVLSVMGNPVSYDPKYRLKLMSCLSNLVSPTAFELDGKKLSTVERKAISRSTTRYSPPSTPIITPSSSPAASHFEGLPRPTAPTPVSFSPIAIVTSKTSSTSRQEESVTEGVRLQSLTSTSPKYPSTSPKYSQRRKSSLKKKPRIVVLNDDDTIVDSSLSASQTSSIVPLLSTERMNKHNNLRTQLKDNWLSTAESFSTSVGGAKSEDEDTPSPLSPPGPNETGAHPHSHSTSGLSPIPPPVQTTPSPTYAVHYKETDGPLTNGVRAATQQDSTVFKMEEEEERLSESPIETGPIPQVTGSIFDVSLLESDTDEEKPSNSDNGSTWISISDRFFQEINISTHTVQDQLDLQCLKSASVEKKRIRGQDKSVLLLQFAYDRRDRRKREYILNDDSSEQNIMEQLQPIVEANTSTVSIATKLECFKCQVVFDWSEALDAPQDSPAAVSAGFFSTSFDLNKRQFGKICPKCAGFLIQINDSGASTGSLPRKPFLSNQSPLVNERSNGDASIQENTNNLLSPGHIDVSQFASYPEPAHNSHEYSDYRVSSRPPRLSPIPPSPFPDMSPFQTPQKPPSATPLLVKRDGALIVEDEEEEHGLSLSFGEASESVSPLSFGEKNKESTGATSKLNTSTNPFDDDLPSISPLSSLSSGPRTSNTSTNPFDNLPDLESDSHSSKTGSRPRAEQESVSERVDRSPVSKPVPVTSKTSQSGDYLMARSVPNEGGGKLKNYIPSFIKGKKEDPVDKKGKSHARSQSQDYKVPPLPEAMKERSLEKLIGGGVGGGASKRSDKTTGGSSKADTDHQASGGEKKSSGSGSGNRKPGGLFSVTSKKKQSSSRKTHHHSSSETEETKAAHSPVCPYKEDDPTYIHNSFQVHFNLEVFDNERKEKFELAAKMPIVEYGSWSEVETESFVIISSIRAYLYRVTAPESLEPDSWLELTKELKLKNLVYIIIGVGYQSLRLEFDDPPQCYTFLIRNEEKCRKMFDKLSYVVSDISRSKFKGVKVGQLSLVSIKEPQKYLKNVLSSNYDSSISDSVDKRSENDDETEEQVKIFLLVHKYTPQNDPVLVPVTLVLTNLYLYLALDNPQWPLPKLHPLPDKNDLLPPYSGVMQKQITDVEKLVLYDDQVCQFTLQFFNESQQGPSVSWTIVSKTGKSVQKFVQMLEKLWMEEFQLTLNKEFR</sequence>
<feature type="compositionally biased region" description="Basic and acidic residues" evidence="5">
    <location>
        <begin position="1139"/>
        <end position="1148"/>
    </location>
</feature>
<evidence type="ECO:0008006" key="11">
    <source>
        <dbReference type="Google" id="ProtNLM"/>
    </source>
</evidence>
<dbReference type="InterPro" id="IPR057288">
    <property type="entry name" value="PH_PLEKHM2"/>
</dbReference>
<proteinExistence type="predicted"/>
<evidence type="ECO:0000313" key="9">
    <source>
        <dbReference type="EnsemblMetazoa" id="Aqu2.1.32081_001"/>
    </source>
</evidence>
<feature type="compositionally biased region" description="Low complexity" evidence="5">
    <location>
        <begin position="348"/>
        <end position="371"/>
    </location>
</feature>
<reference evidence="10" key="1">
    <citation type="journal article" date="2010" name="Nature">
        <title>The Amphimedon queenslandica genome and the evolution of animal complexity.</title>
        <authorList>
            <person name="Srivastava M."/>
            <person name="Simakov O."/>
            <person name="Chapman J."/>
            <person name="Fahey B."/>
            <person name="Gauthier M.E."/>
            <person name="Mitros T."/>
            <person name="Richards G.S."/>
            <person name="Conaco C."/>
            <person name="Dacre M."/>
            <person name="Hellsten U."/>
            <person name="Larroux C."/>
            <person name="Putnam N.H."/>
            <person name="Stanke M."/>
            <person name="Adamska M."/>
            <person name="Darling A."/>
            <person name="Degnan S.M."/>
            <person name="Oakley T.H."/>
            <person name="Plachetzki D.C."/>
            <person name="Zhai Y."/>
            <person name="Adamski M."/>
            <person name="Calcino A."/>
            <person name="Cummins S.F."/>
            <person name="Goodstein D.M."/>
            <person name="Harris C."/>
            <person name="Jackson D.J."/>
            <person name="Leys S.P."/>
            <person name="Shu S."/>
            <person name="Woodcroft B.J."/>
            <person name="Vervoort M."/>
            <person name="Kosik K.S."/>
            <person name="Manning G."/>
            <person name="Degnan B.M."/>
            <person name="Rokhsar D.S."/>
        </authorList>
    </citation>
    <scope>NUCLEOTIDE SEQUENCE [LARGE SCALE GENOMIC DNA]</scope>
</reference>
<feature type="domain" description="PLEKHM2 PH" evidence="6">
    <location>
        <begin position="1165"/>
        <end position="1293"/>
    </location>
</feature>
<dbReference type="InterPro" id="IPR032675">
    <property type="entry name" value="LRR_dom_sf"/>
</dbReference>
<dbReference type="STRING" id="400682.A0A1X7UWN1"/>
<feature type="compositionally biased region" description="Low complexity" evidence="5">
    <location>
        <begin position="417"/>
        <end position="430"/>
    </location>
</feature>
<feature type="region of interest" description="Disordered" evidence="5">
    <location>
        <begin position="889"/>
        <end position="1153"/>
    </location>
</feature>
<dbReference type="Pfam" id="PF25624">
    <property type="entry name" value="PH_S11IP_C"/>
    <property type="match status" value="1"/>
</dbReference>
<keyword evidence="10" id="KW-1185">Reference proteome</keyword>
<dbReference type="SUPFAM" id="SSF52047">
    <property type="entry name" value="RNI-like"/>
    <property type="match status" value="1"/>
</dbReference>
<feature type="domain" description="Serine/threonine-protein kinase 11-interacting protein PH" evidence="7">
    <location>
        <begin position="617"/>
        <end position="708"/>
    </location>
</feature>